<gene>
    <name evidence="1" type="ORF">DAEQUDRAFT_728411</name>
</gene>
<evidence type="ECO:0000313" key="1">
    <source>
        <dbReference type="EMBL" id="KZT67917.1"/>
    </source>
</evidence>
<dbReference type="AlphaFoldDB" id="A0A165P953"/>
<dbReference type="EMBL" id="KV429071">
    <property type="protein sequence ID" value="KZT67917.1"/>
    <property type="molecule type" value="Genomic_DNA"/>
</dbReference>
<dbReference type="OrthoDB" id="6511194at2759"/>
<organism evidence="1 2">
    <name type="scientific">Daedalea quercina L-15889</name>
    <dbReference type="NCBI Taxonomy" id="1314783"/>
    <lineage>
        <taxon>Eukaryota</taxon>
        <taxon>Fungi</taxon>
        <taxon>Dikarya</taxon>
        <taxon>Basidiomycota</taxon>
        <taxon>Agaricomycotina</taxon>
        <taxon>Agaricomycetes</taxon>
        <taxon>Polyporales</taxon>
        <taxon>Fomitopsis</taxon>
    </lineage>
</organism>
<accession>A0A165P953</accession>
<reference evidence="1 2" key="1">
    <citation type="journal article" date="2016" name="Mol. Biol. Evol.">
        <title>Comparative Genomics of Early-Diverging Mushroom-Forming Fungi Provides Insights into the Origins of Lignocellulose Decay Capabilities.</title>
        <authorList>
            <person name="Nagy L.G."/>
            <person name="Riley R."/>
            <person name="Tritt A."/>
            <person name="Adam C."/>
            <person name="Daum C."/>
            <person name="Floudas D."/>
            <person name="Sun H."/>
            <person name="Yadav J.S."/>
            <person name="Pangilinan J."/>
            <person name="Larsson K.H."/>
            <person name="Matsuura K."/>
            <person name="Barry K."/>
            <person name="Labutti K."/>
            <person name="Kuo R."/>
            <person name="Ohm R.A."/>
            <person name="Bhattacharya S.S."/>
            <person name="Shirouzu T."/>
            <person name="Yoshinaga Y."/>
            <person name="Martin F.M."/>
            <person name="Grigoriev I.V."/>
            <person name="Hibbett D.S."/>
        </authorList>
    </citation>
    <scope>NUCLEOTIDE SEQUENCE [LARGE SCALE GENOMIC DNA]</scope>
    <source>
        <strain evidence="1 2">L-15889</strain>
    </source>
</reference>
<name>A0A165P953_9APHY</name>
<protein>
    <submittedName>
        <fullName evidence="1">Uncharacterized protein</fullName>
    </submittedName>
</protein>
<dbReference type="Proteomes" id="UP000076727">
    <property type="component" value="Unassembled WGS sequence"/>
</dbReference>
<sequence>MMFCQIQVPAHSIAAPVPLTRTQTGRFFIRTQRFMDAYRKGLTGKQALWATKKYHGHCVLPESILAELDEQDHDTS</sequence>
<evidence type="ECO:0000313" key="2">
    <source>
        <dbReference type="Proteomes" id="UP000076727"/>
    </source>
</evidence>
<keyword evidence="2" id="KW-1185">Reference proteome</keyword>
<dbReference type="STRING" id="1314783.A0A165P953"/>
<proteinExistence type="predicted"/>